<comment type="subunit">
    <text evidence="2">Interacts with KAR2.</text>
</comment>
<dbReference type="InterPro" id="IPR031884">
    <property type="entry name" value="Sil1_fungi"/>
</dbReference>
<dbReference type="InParanoid" id="A0A2T3BA33"/>
<dbReference type="STRING" id="857342.A0A2T3BA33"/>
<organism evidence="11 12">
    <name type="scientific">Amorphotheca resinae ATCC 22711</name>
    <dbReference type="NCBI Taxonomy" id="857342"/>
    <lineage>
        <taxon>Eukaryota</taxon>
        <taxon>Fungi</taxon>
        <taxon>Dikarya</taxon>
        <taxon>Ascomycota</taxon>
        <taxon>Pezizomycotina</taxon>
        <taxon>Leotiomycetes</taxon>
        <taxon>Helotiales</taxon>
        <taxon>Amorphothecaceae</taxon>
        <taxon>Amorphotheca</taxon>
    </lineage>
</organism>
<dbReference type="GO" id="GO:0005783">
    <property type="term" value="C:endoplasmic reticulum"/>
    <property type="evidence" value="ECO:0007669"/>
    <property type="project" value="InterPro"/>
</dbReference>
<keyword evidence="8" id="KW-0811">Translocation</keyword>
<dbReference type="AlphaFoldDB" id="A0A2T3BA33"/>
<feature type="region of interest" description="Disordered" evidence="9">
    <location>
        <begin position="121"/>
        <end position="154"/>
    </location>
</feature>
<gene>
    <name evidence="11" type="ORF">M430DRAFT_96237</name>
</gene>
<evidence type="ECO:0000313" key="12">
    <source>
        <dbReference type="Proteomes" id="UP000241818"/>
    </source>
</evidence>
<evidence type="ECO:0000256" key="8">
    <source>
        <dbReference type="ARBA" id="ARBA00023010"/>
    </source>
</evidence>
<evidence type="ECO:0000256" key="2">
    <source>
        <dbReference type="ARBA" id="ARBA00011799"/>
    </source>
</evidence>
<proteinExistence type="inferred from homology"/>
<evidence type="ECO:0000256" key="5">
    <source>
        <dbReference type="ARBA" id="ARBA00022729"/>
    </source>
</evidence>
<feature type="chain" id="PRO_5015734791" description="Nucleotide exchange factor SIL1" evidence="10">
    <location>
        <begin position="24"/>
        <end position="416"/>
    </location>
</feature>
<keyword evidence="5 10" id="KW-0732">Signal</keyword>
<dbReference type="GO" id="GO:0015031">
    <property type="term" value="P:protein transport"/>
    <property type="evidence" value="ECO:0007669"/>
    <property type="project" value="UniProtKB-KW"/>
</dbReference>
<dbReference type="GeneID" id="36578021"/>
<evidence type="ECO:0000256" key="10">
    <source>
        <dbReference type="SAM" id="SignalP"/>
    </source>
</evidence>
<reference evidence="11 12" key="1">
    <citation type="journal article" date="2018" name="New Phytol.">
        <title>Comparative genomics and transcriptomics depict ericoid mycorrhizal fungi as versatile saprotrophs and plant mutualists.</title>
        <authorList>
            <person name="Martino E."/>
            <person name="Morin E."/>
            <person name="Grelet G.A."/>
            <person name="Kuo A."/>
            <person name="Kohler A."/>
            <person name="Daghino S."/>
            <person name="Barry K.W."/>
            <person name="Cichocki N."/>
            <person name="Clum A."/>
            <person name="Dockter R.B."/>
            <person name="Hainaut M."/>
            <person name="Kuo R.C."/>
            <person name="LaButti K."/>
            <person name="Lindahl B.D."/>
            <person name="Lindquist E.A."/>
            <person name="Lipzen A."/>
            <person name="Khouja H.R."/>
            <person name="Magnuson J."/>
            <person name="Murat C."/>
            <person name="Ohm R.A."/>
            <person name="Singer S.W."/>
            <person name="Spatafora J.W."/>
            <person name="Wang M."/>
            <person name="Veneault-Fourrey C."/>
            <person name="Henrissat B."/>
            <person name="Grigoriev I.V."/>
            <person name="Martin F.M."/>
            <person name="Perotto S."/>
        </authorList>
    </citation>
    <scope>NUCLEOTIDE SEQUENCE [LARGE SCALE GENOMIC DNA]</scope>
    <source>
        <strain evidence="11 12">ATCC 22711</strain>
    </source>
</reference>
<dbReference type="OrthoDB" id="448649at2759"/>
<evidence type="ECO:0000313" key="11">
    <source>
        <dbReference type="EMBL" id="PSS25183.1"/>
    </source>
</evidence>
<evidence type="ECO:0000256" key="9">
    <source>
        <dbReference type="SAM" id="MobiDB-lite"/>
    </source>
</evidence>
<dbReference type="RefSeq" id="XP_024723782.1">
    <property type="nucleotide sequence ID" value="XM_024869940.1"/>
</dbReference>
<protein>
    <recommendedName>
        <fullName evidence="3">Nucleotide exchange factor SIL1</fullName>
    </recommendedName>
</protein>
<dbReference type="EMBL" id="KZ679007">
    <property type="protein sequence ID" value="PSS25183.1"/>
    <property type="molecule type" value="Genomic_DNA"/>
</dbReference>
<name>A0A2T3BA33_AMORE</name>
<evidence type="ECO:0000256" key="6">
    <source>
        <dbReference type="ARBA" id="ARBA00022824"/>
    </source>
</evidence>
<dbReference type="Gene3D" id="1.25.10.10">
    <property type="entry name" value="Leucine-rich Repeat Variant"/>
    <property type="match status" value="1"/>
</dbReference>
<dbReference type="GO" id="GO:0000774">
    <property type="term" value="F:adenyl-nucleotide exchange factor activity"/>
    <property type="evidence" value="ECO:0007669"/>
    <property type="project" value="InterPro"/>
</dbReference>
<keyword evidence="12" id="KW-1185">Reference proteome</keyword>
<comment type="similarity">
    <text evidence="1">Belongs to the SIL1 family.</text>
</comment>
<evidence type="ECO:0000256" key="4">
    <source>
        <dbReference type="ARBA" id="ARBA00022448"/>
    </source>
</evidence>
<dbReference type="Proteomes" id="UP000241818">
    <property type="component" value="Unassembled WGS sequence"/>
</dbReference>
<dbReference type="InterPro" id="IPR011989">
    <property type="entry name" value="ARM-like"/>
</dbReference>
<sequence length="416" mass="45640">MVYISLRSLLGLACLSLPIIAEAASAPAEPSASPAADTDLICPTNHAGDCYPRVFQATEDFQIIRDGQDIPSGLHVRLNVYTGEREARLNIPMEGEDGATIEEAPTEQAMVVVEQPEPESEEYPALRDQVPQKPPPYEAAGKIRPPEPTDGGEIGTFNKAKLIVSMEGRAFDPSLDDLSELAHDIYYGVEIAKDGPVLEKLLCLALGSGSDRFPAKENKRDHKAASILASAIQNNPTALGEVAKMGRIVLYPNCGAELTGSKTRGDGGFVSILRNRLGREKEPSSLKAKVSLISGLIKEPRIRDEFLQTGGMELLLAIWLKKGEQWDPVRMKVAQLVMDNLLDENMGATLGIWPKKPVSEKSICETKGRMLEDGCWEYHVESFLEASPESSWADDFLKILREQRARLVNPIPDREL</sequence>
<evidence type="ECO:0000256" key="7">
    <source>
        <dbReference type="ARBA" id="ARBA00022927"/>
    </source>
</evidence>
<accession>A0A2T3BA33</accession>
<evidence type="ECO:0000256" key="1">
    <source>
        <dbReference type="ARBA" id="ARBA00010588"/>
    </source>
</evidence>
<dbReference type="Pfam" id="PF16782">
    <property type="entry name" value="SIL1"/>
    <property type="match status" value="1"/>
</dbReference>
<keyword evidence="4" id="KW-0813">Transport</keyword>
<keyword evidence="7" id="KW-0653">Protein transport</keyword>
<keyword evidence="6" id="KW-0256">Endoplasmic reticulum</keyword>
<feature type="signal peptide" evidence="10">
    <location>
        <begin position="1"/>
        <end position="23"/>
    </location>
</feature>
<evidence type="ECO:0000256" key="3">
    <source>
        <dbReference type="ARBA" id="ARBA00015352"/>
    </source>
</evidence>